<dbReference type="STRING" id="623280.SAMN05660226_02423"/>
<feature type="transmembrane region" description="Helical" evidence="19">
    <location>
        <begin position="28"/>
        <end position="46"/>
    </location>
</feature>
<evidence type="ECO:0000313" key="21">
    <source>
        <dbReference type="Proteomes" id="UP000190541"/>
    </source>
</evidence>
<evidence type="ECO:0000256" key="7">
    <source>
        <dbReference type="ARBA" id="ARBA00022741"/>
    </source>
</evidence>
<keyword evidence="6 19" id="KW-0812">Transmembrane</keyword>
<evidence type="ECO:0000256" key="6">
    <source>
        <dbReference type="ARBA" id="ARBA00022692"/>
    </source>
</evidence>
<evidence type="ECO:0000256" key="14">
    <source>
        <dbReference type="ARBA" id="ARBA00023264"/>
    </source>
</evidence>
<dbReference type="InterPro" id="IPR036945">
    <property type="entry name" value="DAGK_sf"/>
</dbReference>
<feature type="binding site" evidence="17">
    <location>
        <begin position="89"/>
        <end position="90"/>
    </location>
    <ligand>
        <name>ATP</name>
        <dbReference type="ChEBI" id="CHEBI:30616"/>
    </ligand>
</feature>
<dbReference type="RefSeq" id="WP_079717103.1">
    <property type="nucleotide sequence ID" value="NZ_FUYS01000005.1"/>
</dbReference>
<dbReference type="PANTHER" id="PTHR34299">
    <property type="entry name" value="DIACYLGLYCEROL KINASE"/>
    <property type="match status" value="1"/>
</dbReference>
<dbReference type="CDD" id="cd14265">
    <property type="entry name" value="UDPK_IM_like"/>
    <property type="match status" value="1"/>
</dbReference>
<evidence type="ECO:0000256" key="15">
    <source>
        <dbReference type="PIRSR" id="PIRSR600829-1"/>
    </source>
</evidence>
<keyword evidence="9 17" id="KW-0067">ATP-binding</keyword>
<keyword evidence="3" id="KW-1003">Cell membrane</keyword>
<dbReference type="GO" id="GO:0046872">
    <property type="term" value="F:metal ion binding"/>
    <property type="evidence" value="ECO:0007669"/>
    <property type="project" value="UniProtKB-KW"/>
</dbReference>
<keyword evidence="18" id="KW-0479">Metal-binding</keyword>
<feature type="binding site" evidence="18">
    <location>
        <position position="23"/>
    </location>
    <ligand>
        <name>a divalent metal cation</name>
        <dbReference type="ChEBI" id="CHEBI:60240"/>
    </ligand>
</feature>
<dbReference type="PANTHER" id="PTHR34299:SF1">
    <property type="entry name" value="DIACYLGLYCEROL KINASE"/>
    <property type="match status" value="1"/>
</dbReference>
<dbReference type="Pfam" id="PF01219">
    <property type="entry name" value="DAGK_prokar"/>
    <property type="match status" value="1"/>
</dbReference>
<keyword evidence="21" id="KW-1185">Reference proteome</keyword>
<feature type="binding site" evidence="17">
    <location>
        <position position="71"/>
    </location>
    <ligand>
        <name>ATP</name>
        <dbReference type="ChEBI" id="CHEBI:30616"/>
    </ligand>
</feature>
<comment type="similarity">
    <text evidence="2">Belongs to the bacterial diacylglycerol kinase family.</text>
</comment>
<dbReference type="InterPro" id="IPR033717">
    <property type="entry name" value="UDPK"/>
</dbReference>
<keyword evidence="11" id="KW-0443">Lipid metabolism</keyword>
<evidence type="ECO:0000256" key="11">
    <source>
        <dbReference type="ARBA" id="ARBA00023098"/>
    </source>
</evidence>
<comment type="subcellular location">
    <subcellularLocation>
        <location evidence="1">Cell membrane</location>
        <topology evidence="1">Multi-pass membrane protein</topology>
    </subcellularLocation>
</comment>
<organism evidence="20 21">
    <name type="scientific">Parapedobacter luteus</name>
    <dbReference type="NCBI Taxonomy" id="623280"/>
    <lineage>
        <taxon>Bacteria</taxon>
        <taxon>Pseudomonadati</taxon>
        <taxon>Bacteroidota</taxon>
        <taxon>Sphingobacteriia</taxon>
        <taxon>Sphingobacteriales</taxon>
        <taxon>Sphingobacteriaceae</taxon>
        <taxon>Parapedobacter</taxon>
    </lineage>
</organism>
<evidence type="ECO:0000256" key="8">
    <source>
        <dbReference type="ARBA" id="ARBA00022777"/>
    </source>
</evidence>
<evidence type="ECO:0000256" key="13">
    <source>
        <dbReference type="ARBA" id="ARBA00023209"/>
    </source>
</evidence>
<evidence type="ECO:0000256" key="2">
    <source>
        <dbReference type="ARBA" id="ARBA00005967"/>
    </source>
</evidence>
<evidence type="ECO:0000256" key="17">
    <source>
        <dbReference type="PIRSR" id="PIRSR600829-3"/>
    </source>
</evidence>
<sequence length="121" mass="13144">MSKNGLRPFAHAWNGITATYRTERNFKIHLTFSLAAIALGIGMHLSASDWCWITLCIALVFVAELINTAIESVVNLVSPAYHPLAKKAKDAAAGAVLIAAVFSLVVGGIIFLPKLWRHFVI</sequence>
<proteinExistence type="inferred from homology"/>
<dbReference type="InterPro" id="IPR000829">
    <property type="entry name" value="DAGK"/>
</dbReference>
<dbReference type="OrthoDB" id="1493837at2"/>
<keyword evidence="18" id="KW-0460">Magnesium</keyword>
<keyword evidence="5" id="KW-0808">Transferase</keyword>
<feature type="transmembrane region" description="Helical" evidence="19">
    <location>
        <begin position="52"/>
        <end position="70"/>
    </location>
</feature>
<keyword evidence="13" id="KW-0594">Phospholipid biosynthesis</keyword>
<keyword evidence="8 20" id="KW-0418">Kinase</keyword>
<keyword evidence="4" id="KW-0444">Lipid biosynthesis</keyword>
<dbReference type="GO" id="GO:0016301">
    <property type="term" value="F:kinase activity"/>
    <property type="evidence" value="ECO:0007669"/>
    <property type="project" value="UniProtKB-KW"/>
</dbReference>
<feature type="active site" description="Proton acceptor" evidence="15">
    <location>
        <position position="64"/>
    </location>
</feature>
<evidence type="ECO:0000256" key="10">
    <source>
        <dbReference type="ARBA" id="ARBA00022989"/>
    </source>
</evidence>
<reference evidence="20 21" key="1">
    <citation type="submission" date="2017-02" db="EMBL/GenBank/DDBJ databases">
        <authorList>
            <person name="Peterson S.W."/>
        </authorList>
    </citation>
    <scope>NUCLEOTIDE SEQUENCE [LARGE SCALE GENOMIC DNA]</scope>
    <source>
        <strain evidence="20 21">DSM 22899</strain>
    </source>
</reference>
<evidence type="ECO:0000313" key="20">
    <source>
        <dbReference type="EMBL" id="SKB63809.1"/>
    </source>
</evidence>
<dbReference type="AlphaFoldDB" id="A0A1T5CWK5"/>
<evidence type="ECO:0000256" key="4">
    <source>
        <dbReference type="ARBA" id="ARBA00022516"/>
    </source>
</evidence>
<gene>
    <name evidence="20" type="ORF">SAMN05660226_02423</name>
</gene>
<evidence type="ECO:0000256" key="12">
    <source>
        <dbReference type="ARBA" id="ARBA00023136"/>
    </source>
</evidence>
<keyword evidence="7 17" id="KW-0547">Nucleotide-binding</keyword>
<protein>
    <submittedName>
        <fullName evidence="20">Diacylglycerol kinase (ATP)</fullName>
    </submittedName>
</protein>
<dbReference type="GO" id="GO:0005524">
    <property type="term" value="F:ATP binding"/>
    <property type="evidence" value="ECO:0007669"/>
    <property type="project" value="UniProtKB-KW"/>
</dbReference>
<dbReference type="GO" id="GO:0005886">
    <property type="term" value="C:plasma membrane"/>
    <property type="evidence" value="ECO:0007669"/>
    <property type="project" value="UniProtKB-SubCell"/>
</dbReference>
<keyword evidence="10 19" id="KW-1133">Transmembrane helix</keyword>
<dbReference type="EMBL" id="FUYS01000005">
    <property type="protein sequence ID" value="SKB63809.1"/>
    <property type="molecule type" value="Genomic_DNA"/>
</dbReference>
<dbReference type="Proteomes" id="UP000190541">
    <property type="component" value="Unassembled WGS sequence"/>
</dbReference>
<dbReference type="Gene3D" id="1.10.287.3610">
    <property type="match status" value="1"/>
</dbReference>
<evidence type="ECO:0000256" key="3">
    <source>
        <dbReference type="ARBA" id="ARBA00022475"/>
    </source>
</evidence>
<evidence type="ECO:0000256" key="16">
    <source>
        <dbReference type="PIRSR" id="PIRSR600829-2"/>
    </source>
</evidence>
<dbReference type="GO" id="GO:0008654">
    <property type="term" value="P:phospholipid biosynthetic process"/>
    <property type="evidence" value="ECO:0007669"/>
    <property type="project" value="UniProtKB-KW"/>
</dbReference>
<feature type="transmembrane region" description="Helical" evidence="19">
    <location>
        <begin position="91"/>
        <end position="112"/>
    </location>
</feature>
<evidence type="ECO:0000256" key="19">
    <source>
        <dbReference type="SAM" id="Phobius"/>
    </source>
</evidence>
<accession>A0A1T5CWK5</accession>
<feature type="binding site" evidence="18">
    <location>
        <position position="71"/>
    </location>
    <ligand>
        <name>a divalent metal cation</name>
        <dbReference type="ChEBI" id="CHEBI:60240"/>
    </ligand>
</feature>
<evidence type="ECO:0000256" key="9">
    <source>
        <dbReference type="ARBA" id="ARBA00022840"/>
    </source>
</evidence>
<evidence type="ECO:0000256" key="5">
    <source>
        <dbReference type="ARBA" id="ARBA00022679"/>
    </source>
</evidence>
<feature type="binding site" evidence="17">
    <location>
        <position position="23"/>
    </location>
    <ligand>
        <name>ATP</name>
        <dbReference type="ChEBI" id="CHEBI:30616"/>
    </ligand>
</feature>
<comment type="cofactor">
    <cofactor evidence="18">
        <name>Mg(2+)</name>
        <dbReference type="ChEBI" id="CHEBI:18420"/>
    </cofactor>
    <text evidence="18">Mn(2+), Zn(2+), Cd(2+) and Co(2+) support activity to lesser extents.</text>
</comment>
<keyword evidence="14" id="KW-1208">Phospholipid metabolism</keyword>
<feature type="binding site" evidence="16">
    <location>
        <position position="64"/>
    </location>
    <ligand>
        <name>substrate</name>
    </ligand>
</feature>
<evidence type="ECO:0000256" key="18">
    <source>
        <dbReference type="PIRSR" id="PIRSR600829-4"/>
    </source>
</evidence>
<evidence type="ECO:0000256" key="1">
    <source>
        <dbReference type="ARBA" id="ARBA00004651"/>
    </source>
</evidence>
<keyword evidence="12 19" id="KW-0472">Membrane</keyword>
<name>A0A1T5CWK5_9SPHI</name>